<dbReference type="GO" id="GO:0004181">
    <property type="term" value="F:metallocarboxypeptidase activity"/>
    <property type="evidence" value="ECO:0007669"/>
    <property type="project" value="InterPro"/>
</dbReference>
<dbReference type="PROSITE" id="PS52035">
    <property type="entry name" value="PEPTIDASE_M14"/>
    <property type="match status" value="1"/>
</dbReference>
<dbReference type="RefSeq" id="WP_134749344.1">
    <property type="nucleotide sequence ID" value="NZ_MYFO02000004.1"/>
</dbReference>
<evidence type="ECO:0000256" key="1">
    <source>
        <dbReference type="ARBA" id="ARBA00001947"/>
    </source>
</evidence>
<organism evidence="10 11">
    <name type="scientific">Paenibacillus athensensis</name>
    <dbReference type="NCBI Taxonomy" id="1967502"/>
    <lineage>
        <taxon>Bacteria</taxon>
        <taxon>Bacillati</taxon>
        <taxon>Bacillota</taxon>
        <taxon>Bacilli</taxon>
        <taxon>Bacillales</taxon>
        <taxon>Paenibacillaceae</taxon>
        <taxon>Paenibacillus</taxon>
    </lineage>
</organism>
<dbReference type="GO" id="GO:0008270">
    <property type="term" value="F:zinc ion binding"/>
    <property type="evidence" value="ECO:0007669"/>
    <property type="project" value="InterPro"/>
</dbReference>
<dbReference type="Proteomes" id="UP000298246">
    <property type="component" value="Unassembled WGS sequence"/>
</dbReference>
<evidence type="ECO:0000313" key="11">
    <source>
        <dbReference type="Proteomes" id="UP000298246"/>
    </source>
</evidence>
<dbReference type="GO" id="GO:0005615">
    <property type="term" value="C:extracellular space"/>
    <property type="evidence" value="ECO:0007669"/>
    <property type="project" value="TreeGrafter"/>
</dbReference>
<evidence type="ECO:0000256" key="3">
    <source>
        <dbReference type="ARBA" id="ARBA00022670"/>
    </source>
</evidence>
<evidence type="ECO:0000256" key="2">
    <source>
        <dbReference type="ARBA" id="ARBA00005988"/>
    </source>
</evidence>
<evidence type="ECO:0000313" key="10">
    <source>
        <dbReference type="EMBL" id="TFE91328.1"/>
    </source>
</evidence>
<evidence type="ECO:0000256" key="4">
    <source>
        <dbReference type="ARBA" id="ARBA00022801"/>
    </source>
</evidence>
<dbReference type="EMBL" id="MYFO01000002">
    <property type="protein sequence ID" value="TFE91328.1"/>
    <property type="molecule type" value="Genomic_DNA"/>
</dbReference>
<evidence type="ECO:0000256" key="5">
    <source>
        <dbReference type="ARBA" id="ARBA00022833"/>
    </source>
</evidence>
<keyword evidence="6" id="KW-0482">Metalloprotease</keyword>
<comment type="caution">
    <text evidence="10">The sequence shown here is derived from an EMBL/GenBank/DDBJ whole genome shotgun (WGS) entry which is preliminary data.</text>
</comment>
<dbReference type="GO" id="GO:0006508">
    <property type="term" value="P:proteolysis"/>
    <property type="evidence" value="ECO:0007669"/>
    <property type="project" value="UniProtKB-KW"/>
</dbReference>
<dbReference type="AlphaFoldDB" id="A0A4Y8Q9N0"/>
<protein>
    <submittedName>
        <fullName evidence="10">Peptidase M14</fullName>
    </submittedName>
</protein>
<keyword evidence="5" id="KW-0862">Zinc</keyword>
<feature type="region of interest" description="Disordered" evidence="8">
    <location>
        <begin position="156"/>
        <end position="175"/>
    </location>
</feature>
<dbReference type="Pfam" id="PF00246">
    <property type="entry name" value="Peptidase_M14"/>
    <property type="match status" value="1"/>
</dbReference>
<dbReference type="OrthoDB" id="9802862at2"/>
<feature type="domain" description="Peptidase M14" evidence="9">
    <location>
        <begin position="2"/>
        <end position="292"/>
    </location>
</feature>
<dbReference type="PRINTS" id="PR00765">
    <property type="entry name" value="CRBOXYPTASEA"/>
</dbReference>
<dbReference type="PANTHER" id="PTHR11705">
    <property type="entry name" value="PROTEASE FAMILY M14 CARBOXYPEPTIDASE A,B"/>
    <property type="match status" value="1"/>
</dbReference>
<evidence type="ECO:0000256" key="8">
    <source>
        <dbReference type="SAM" id="MobiDB-lite"/>
    </source>
</evidence>
<evidence type="ECO:0000256" key="7">
    <source>
        <dbReference type="PROSITE-ProRule" id="PRU01379"/>
    </source>
</evidence>
<dbReference type="Gene3D" id="3.40.630.10">
    <property type="entry name" value="Zn peptidases"/>
    <property type="match status" value="1"/>
</dbReference>
<reference evidence="10 11" key="1">
    <citation type="submission" date="2017-03" db="EMBL/GenBank/DDBJ databases">
        <title>Isolation of Levoglucosan Utilizing Bacteria.</title>
        <authorList>
            <person name="Arya A.S."/>
        </authorList>
    </citation>
    <scope>NUCLEOTIDE SEQUENCE [LARGE SCALE GENOMIC DNA]</scope>
    <source>
        <strain evidence="10 11">MEC069</strain>
    </source>
</reference>
<feature type="active site" description="Proton donor/acceptor" evidence="7">
    <location>
        <position position="261"/>
    </location>
</feature>
<dbReference type="CDD" id="cd06229">
    <property type="entry name" value="M14_Endopeptidase_I"/>
    <property type="match status" value="1"/>
</dbReference>
<keyword evidence="4" id="KW-0378">Hydrolase</keyword>
<dbReference type="SMART" id="SM00631">
    <property type="entry name" value="Zn_pept"/>
    <property type="match status" value="1"/>
</dbReference>
<dbReference type="InterPro" id="IPR000834">
    <property type="entry name" value="Peptidase_M14"/>
</dbReference>
<dbReference type="PANTHER" id="PTHR11705:SF143">
    <property type="entry name" value="SLL0236 PROTEIN"/>
    <property type="match status" value="1"/>
</dbReference>
<dbReference type="SUPFAM" id="SSF53187">
    <property type="entry name" value="Zn-dependent exopeptidases"/>
    <property type="match status" value="1"/>
</dbReference>
<comment type="similarity">
    <text evidence="2 7">Belongs to the peptidase M14 family.</text>
</comment>
<keyword evidence="3" id="KW-0645">Protease</keyword>
<evidence type="ECO:0000259" key="9">
    <source>
        <dbReference type="PROSITE" id="PS52035"/>
    </source>
</evidence>
<proteinExistence type="inferred from homology"/>
<keyword evidence="11" id="KW-1185">Reference proteome</keyword>
<evidence type="ECO:0000256" key="6">
    <source>
        <dbReference type="ARBA" id="ARBA00023049"/>
    </source>
</evidence>
<dbReference type="InterPro" id="IPR034274">
    <property type="entry name" value="ENP1_M14_CPD"/>
</dbReference>
<comment type="cofactor">
    <cofactor evidence="1">
        <name>Zn(2+)</name>
        <dbReference type="ChEBI" id="CHEBI:29105"/>
    </cofactor>
</comment>
<sequence>MTAYTYERLCAEMRRLALRYPFLGFHTIGSSVLGKPIPAIRLGTGAVPVHINAACHANEWITTPLSMRFLEEASQAYASGVIWRGRALREVLADVTLWLVPMVNPDGVDLVQRGAWPGQPYSEQLLIWNGGSEDFRSWKANVRGVDLNDQFPAHWEEEQARRGREGPGERDYGGEAPLSEPEALALFRLTEALDFELVVSLHTQGQEIYWNYRDCEPPDAEISAERLAQASGYAAVKLSGSDAGYKDWFIQQFRRPGFTVEVGLGENPLPFSELPVYYEELAPLLLEALDIGRERAGRRAGTQLRRD</sequence>
<gene>
    <name evidence="10" type="ORF">B5M42_02475</name>
</gene>
<name>A0A4Y8Q9N0_9BACL</name>
<accession>A0A4Y8Q9N0</accession>
<feature type="compositionally biased region" description="Basic and acidic residues" evidence="8">
    <location>
        <begin position="156"/>
        <end position="173"/>
    </location>
</feature>